<evidence type="ECO:0000256" key="1">
    <source>
        <dbReference type="SAM" id="MobiDB-lite"/>
    </source>
</evidence>
<dbReference type="Proteomes" id="UP001066276">
    <property type="component" value="Chromosome 2_1"/>
</dbReference>
<dbReference type="EMBL" id="JANPWB010000003">
    <property type="protein sequence ID" value="KAJ1202150.1"/>
    <property type="molecule type" value="Genomic_DNA"/>
</dbReference>
<evidence type="ECO:0000313" key="2">
    <source>
        <dbReference type="EMBL" id="KAJ1202150.1"/>
    </source>
</evidence>
<organism evidence="2 3">
    <name type="scientific">Pleurodeles waltl</name>
    <name type="common">Iberian ribbed newt</name>
    <dbReference type="NCBI Taxonomy" id="8319"/>
    <lineage>
        <taxon>Eukaryota</taxon>
        <taxon>Metazoa</taxon>
        <taxon>Chordata</taxon>
        <taxon>Craniata</taxon>
        <taxon>Vertebrata</taxon>
        <taxon>Euteleostomi</taxon>
        <taxon>Amphibia</taxon>
        <taxon>Batrachia</taxon>
        <taxon>Caudata</taxon>
        <taxon>Salamandroidea</taxon>
        <taxon>Salamandridae</taxon>
        <taxon>Pleurodelinae</taxon>
        <taxon>Pleurodeles</taxon>
    </lineage>
</organism>
<comment type="caution">
    <text evidence="2">The sequence shown here is derived from an EMBL/GenBank/DDBJ whole genome shotgun (WGS) entry which is preliminary data.</text>
</comment>
<feature type="compositionally biased region" description="Basic and acidic residues" evidence="1">
    <location>
        <begin position="123"/>
        <end position="132"/>
    </location>
</feature>
<protein>
    <submittedName>
        <fullName evidence="2">Uncharacterized protein</fullName>
    </submittedName>
</protein>
<evidence type="ECO:0000313" key="3">
    <source>
        <dbReference type="Proteomes" id="UP001066276"/>
    </source>
</evidence>
<name>A0AAV7VNL1_PLEWA</name>
<dbReference type="AlphaFoldDB" id="A0AAV7VNL1"/>
<gene>
    <name evidence="2" type="ORF">NDU88_005951</name>
</gene>
<proteinExistence type="predicted"/>
<reference evidence="2" key="1">
    <citation type="journal article" date="2022" name="bioRxiv">
        <title>Sequencing and chromosome-scale assembly of the giantPleurodeles waltlgenome.</title>
        <authorList>
            <person name="Brown T."/>
            <person name="Elewa A."/>
            <person name="Iarovenko S."/>
            <person name="Subramanian E."/>
            <person name="Araus A.J."/>
            <person name="Petzold A."/>
            <person name="Susuki M."/>
            <person name="Suzuki K.-i.T."/>
            <person name="Hayashi T."/>
            <person name="Toyoda A."/>
            <person name="Oliveira C."/>
            <person name="Osipova E."/>
            <person name="Leigh N.D."/>
            <person name="Simon A."/>
            <person name="Yun M.H."/>
        </authorList>
    </citation>
    <scope>NUCLEOTIDE SEQUENCE</scope>
    <source>
        <strain evidence="2">20211129_DDA</strain>
        <tissue evidence="2">Liver</tissue>
    </source>
</reference>
<sequence length="168" mass="18211">MGQRVGRTRCAHGAPPLCGFLTWKSSGVGTNPLPLPSDGGQQHPLSASARIKKEKGGISGVDSKFEEEEEKTEMGKLTAAMQTQEEAKLEEVAAPRGAAGADWRKPLLEADTGDPKSPSSTKDATEVQEAVRPHSGHALGRAWPLQLLCRSYIDPVDRREREEKKEKT</sequence>
<accession>A0AAV7VNL1</accession>
<keyword evidence="3" id="KW-1185">Reference proteome</keyword>
<feature type="region of interest" description="Disordered" evidence="1">
    <location>
        <begin position="24"/>
        <end position="140"/>
    </location>
</feature>